<evidence type="ECO:0000313" key="2">
    <source>
        <dbReference type="EMBL" id="KAK6971568.1"/>
    </source>
</evidence>
<sequence>MSTSMKFLLKMIAPRSGPRGERWHHAVGPRGERLHHAVGPRGERLHHAVGHSGERSTTQWAIAASEAPRSGPRGERKPRAAVGVENPSRPGRRPQMLLQFFIILQ</sequence>
<protein>
    <submittedName>
        <fullName evidence="2">Uncharacterized protein</fullName>
    </submittedName>
</protein>
<proteinExistence type="predicted"/>
<reference evidence="2 3" key="1">
    <citation type="journal article" date="2024" name="J Genomics">
        <title>Draft genome sequencing and assembly of Favolaschia claudopus CIRM-BRFM 2984 isolated from oak limbs.</title>
        <authorList>
            <person name="Navarro D."/>
            <person name="Drula E."/>
            <person name="Chaduli D."/>
            <person name="Cazenave R."/>
            <person name="Ahrendt S."/>
            <person name="Wang J."/>
            <person name="Lipzen A."/>
            <person name="Daum C."/>
            <person name="Barry K."/>
            <person name="Grigoriev I.V."/>
            <person name="Favel A."/>
            <person name="Rosso M.N."/>
            <person name="Martin F."/>
        </authorList>
    </citation>
    <scope>NUCLEOTIDE SEQUENCE [LARGE SCALE GENOMIC DNA]</scope>
    <source>
        <strain evidence="2 3">CIRM-BRFM 2984</strain>
    </source>
</reference>
<accession>A0AAV9Z4P6</accession>
<organism evidence="2 3">
    <name type="scientific">Favolaschia claudopus</name>
    <dbReference type="NCBI Taxonomy" id="2862362"/>
    <lineage>
        <taxon>Eukaryota</taxon>
        <taxon>Fungi</taxon>
        <taxon>Dikarya</taxon>
        <taxon>Basidiomycota</taxon>
        <taxon>Agaricomycotina</taxon>
        <taxon>Agaricomycetes</taxon>
        <taxon>Agaricomycetidae</taxon>
        <taxon>Agaricales</taxon>
        <taxon>Marasmiineae</taxon>
        <taxon>Mycenaceae</taxon>
        <taxon>Favolaschia</taxon>
    </lineage>
</organism>
<evidence type="ECO:0000256" key="1">
    <source>
        <dbReference type="SAM" id="MobiDB-lite"/>
    </source>
</evidence>
<name>A0AAV9Z4P6_9AGAR</name>
<dbReference type="Proteomes" id="UP001362999">
    <property type="component" value="Unassembled WGS sequence"/>
</dbReference>
<keyword evidence="3" id="KW-1185">Reference proteome</keyword>
<dbReference type="AlphaFoldDB" id="A0AAV9Z4P6"/>
<feature type="region of interest" description="Disordered" evidence="1">
    <location>
        <begin position="64"/>
        <end position="91"/>
    </location>
</feature>
<evidence type="ECO:0000313" key="3">
    <source>
        <dbReference type="Proteomes" id="UP001362999"/>
    </source>
</evidence>
<comment type="caution">
    <text evidence="2">The sequence shown here is derived from an EMBL/GenBank/DDBJ whole genome shotgun (WGS) entry which is preliminary data.</text>
</comment>
<dbReference type="EMBL" id="JAWWNJ010000209">
    <property type="protein sequence ID" value="KAK6971568.1"/>
    <property type="molecule type" value="Genomic_DNA"/>
</dbReference>
<gene>
    <name evidence="2" type="ORF">R3P38DRAFT_2813707</name>
</gene>